<dbReference type="SUPFAM" id="SSF52799">
    <property type="entry name" value="(Phosphotyrosine protein) phosphatases II"/>
    <property type="match status" value="1"/>
</dbReference>
<keyword evidence="3" id="KW-0904">Protein phosphatase</keyword>
<sequence length="191" mass="20727">MATASDHVPKTPPPSKLFSICEIRPYLYIAGYGALSHKKLKELGITHAVNATNILKTLQTPGIEYLDVKLDDDEAANIQLHFEEVAEFVQTAKNNGGKALIYCAAGISRSASLSMMTLVINEGLTLRNAFIEVGRARPIIAPNLGFWRQMIAYEQAHNGGESTVVLLKGGMRKSIPDVYLNKTALLNGTAS</sequence>
<protein>
    <submittedName>
        <fullName evidence="7">Dual specificity protein phosphatase 14</fullName>
    </submittedName>
</protein>
<dbReference type="WBParaSite" id="Pan_g13623.t1">
    <property type="protein sequence ID" value="Pan_g13623.t1"/>
    <property type="gene ID" value="Pan_g13623"/>
</dbReference>
<evidence type="ECO:0000313" key="6">
    <source>
        <dbReference type="Proteomes" id="UP000492821"/>
    </source>
</evidence>
<dbReference type="GO" id="GO:0005737">
    <property type="term" value="C:cytoplasm"/>
    <property type="evidence" value="ECO:0007669"/>
    <property type="project" value="TreeGrafter"/>
</dbReference>
<dbReference type="Pfam" id="PF00782">
    <property type="entry name" value="DSPc"/>
    <property type="match status" value="1"/>
</dbReference>
<dbReference type="PANTHER" id="PTHR45961:SF3">
    <property type="entry name" value="DUAL SPECIFICITY PROTEIN PHOSPHATASE 14"/>
    <property type="match status" value="1"/>
</dbReference>
<dbReference type="PROSITE" id="PS50054">
    <property type="entry name" value="TYR_PHOSPHATASE_DUAL"/>
    <property type="match status" value="1"/>
</dbReference>
<feature type="domain" description="Tyrosine specific protein phosphatases" evidence="5">
    <location>
        <begin position="80"/>
        <end position="138"/>
    </location>
</feature>
<evidence type="ECO:0000256" key="3">
    <source>
        <dbReference type="ARBA" id="ARBA00022912"/>
    </source>
</evidence>
<evidence type="ECO:0000313" key="7">
    <source>
        <dbReference type="WBParaSite" id="Pan_g13623.t1"/>
    </source>
</evidence>
<comment type="similarity">
    <text evidence="1">Belongs to the protein-tyrosine phosphatase family. Non-receptor class dual specificity subfamily.</text>
</comment>
<dbReference type="SMART" id="SM00195">
    <property type="entry name" value="DSPc"/>
    <property type="match status" value="1"/>
</dbReference>
<proteinExistence type="inferred from homology"/>
<evidence type="ECO:0000259" key="4">
    <source>
        <dbReference type="PROSITE" id="PS50054"/>
    </source>
</evidence>
<evidence type="ECO:0000256" key="2">
    <source>
        <dbReference type="ARBA" id="ARBA00022801"/>
    </source>
</evidence>
<dbReference type="InterPro" id="IPR052103">
    <property type="entry name" value="Dual_spec_Phospatases"/>
</dbReference>
<dbReference type="PRINTS" id="PR01908">
    <property type="entry name" value="ADSPHPHTASE"/>
</dbReference>
<dbReference type="AlphaFoldDB" id="A0A7E4UXH6"/>
<dbReference type="GO" id="GO:0004721">
    <property type="term" value="F:phosphoprotein phosphatase activity"/>
    <property type="evidence" value="ECO:0007669"/>
    <property type="project" value="UniProtKB-KW"/>
</dbReference>
<keyword evidence="6" id="KW-1185">Reference proteome</keyword>
<dbReference type="Proteomes" id="UP000492821">
    <property type="component" value="Unassembled WGS sequence"/>
</dbReference>
<accession>A0A7E4UXH6</accession>
<reference evidence="6" key="1">
    <citation type="journal article" date="2013" name="Genetics">
        <title>The draft genome and transcriptome of Panagrellus redivivus are shaped by the harsh demands of a free-living lifestyle.</title>
        <authorList>
            <person name="Srinivasan J."/>
            <person name="Dillman A.R."/>
            <person name="Macchietto M.G."/>
            <person name="Heikkinen L."/>
            <person name="Lakso M."/>
            <person name="Fracchia K.M."/>
            <person name="Antoshechkin I."/>
            <person name="Mortazavi A."/>
            <person name="Wong G."/>
            <person name="Sternberg P.W."/>
        </authorList>
    </citation>
    <scope>NUCLEOTIDE SEQUENCE [LARGE SCALE GENOMIC DNA]</scope>
    <source>
        <strain evidence="6">MT8872</strain>
    </source>
</reference>
<name>A0A7E4UXH6_PANRE</name>
<dbReference type="InterPro" id="IPR000387">
    <property type="entry name" value="Tyr_Pase_dom"/>
</dbReference>
<dbReference type="InterPro" id="IPR020422">
    <property type="entry name" value="TYR_PHOSPHATASE_DUAL_dom"/>
</dbReference>
<dbReference type="PANTHER" id="PTHR45961">
    <property type="entry name" value="IP21249P"/>
    <property type="match status" value="1"/>
</dbReference>
<organism evidence="6 7">
    <name type="scientific">Panagrellus redivivus</name>
    <name type="common">Microworm</name>
    <dbReference type="NCBI Taxonomy" id="6233"/>
    <lineage>
        <taxon>Eukaryota</taxon>
        <taxon>Metazoa</taxon>
        <taxon>Ecdysozoa</taxon>
        <taxon>Nematoda</taxon>
        <taxon>Chromadorea</taxon>
        <taxon>Rhabditida</taxon>
        <taxon>Tylenchina</taxon>
        <taxon>Panagrolaimomorpha</taxon>
        <taxon>Panagrolaimoidea</taxon>
        <taxon>Panagrolaimidae</taxon>
        <taxon>Panagrellus</taxon>
    </lineage>
</organism>
<dbReference type="InterPro" id="IPR000340">
    <property type="entry name" value="Dual-sp_phosphatase_cat-dom"/>
</dbReference>
<dbReference type="CDD" id="cd14514">
    <property type="entry name" value="DUSP14-like"/>
    <property type="match status" value="1"/>
</dbReference>
<keyword evidence="2" id="KW-0378">Hydrolase</keyword>
<evidence type="ECO:0000256" key="1">
    <source>
        <dbReference type="ARBA" id="ARBA00008601"/>
    </source>
</evidence>
<reference evidence="7" key="2">
    <citation type="submission" date="2020-10" db="UniProtKB">
        <authorList>
            <consortium name="WormBaseParasite"/>
        </authorList>
    </citation>
    <scope>IDENTIFICATION</scope>
</reference>
<evidence type="ECO:0000259" key="5">
    <source>
        <dbReference type="PROSITE" id="PS50056"/>
    </source>
</evidence>
<dbReference type="Gene3D" id="3.90.190.10">
    <property type="entry name" value="Protein tyrosine phosphatase superfamily"/>
    <property type="match status" value="1"/>
</dbReference>
<feature type="domain" description="Tyrosine-protein phosphatase" evidence="4">
    <location>
        <begin position="19"/>
        <end position="159"/>
    </location>
</feature>
<dbReference type="InterPro" id="IPR029021">
    <property type="entry name" value="Prot-tyrosine_phosphatase-like"/>
</dbReference>
<dbReference type="PROSITE" id="PS50056">
    <property type="entry name" value="TYR_PHOSPHATASE_2"/>
    <property type="match status" value="1"/>
</dbReference>